<proteinExistence type="inferred from homology"/>
<reference evidence="22" key="1">
    <citation type="submission" date="2011-07" db="EMBL/GenBank/DDBJ databases">
        <authorList>
            <consortium name="Caenorhabditis brenneri Sequencing and Analysis Consortium"/>
            <person name="Wilson R.K."/>
        </authorList>
    </citation>
    <scope>NUCLEOTIDE SEQUENCE [LARGE SCALE GENOMIC DNA]</scope>
    <source>
        <strain evidence="22">PB2801</strain>
    </source>
</reference>
<dbReference type="GO" id="GO:0051321">
    <property type="term" value="P:meiotic cell cycle"/>
    <property type="evidence" value="ECO:0007669"/>
    <property type="project" value="TreeGrafter"/>
</dbReference>
<keyword evidence="13" id="KW-0472">Membrane</keyword>
<dbReference type="GO" id="GO:0005524">
    <property type="term" value="F:ATP binding"/>
    <property type="evidence" value="ECO:0007669"/>
    <property type="project" value="UniProtKB-KW"/>
</dbReference>
<evidence type="ECO:0000256" key="9">
    <source>
        <dbReference type="ARBA" id="ARBA00022842"/>
    </source>
</evidence>
<evidence type="ECO:0000256" key="18">
    <source>
        <dbReference type="ARBA" id="ARBA00071413"/>
    </source>
</evidence>
<evidence type="ECO:0000256" key="1">
    <source>
        <dbReference type="ARBA" id="ARBA00004395"/>
    </source>
</evidence>
<evidence type="ECO:0000256" key="15">
    <source>
        <dbReference type="ARBA" id="ARBA00037982"/>
    </source>
</evidence>
<evidence type="ECO:0000256" key="3">
    <source>
        <dbReference type="ARBA" id="ARBA00022527"/>
    </source>
</evidence>
<name>G0MN76_CAEBE</name>
<comment type="catalytic activity">
    <reaction evidence="16">
        <text>L-threonyl-[protein] + ATP = O-phospho-L-threonyl-[protein] + ADP + H(+)</text>
        <dbReference type="Rhea" id="RHEA:46608"/>
        <dbReference type="Rhea" id="RHEA-COMP:11060"/>
        <dbReference type="Rhea" id="RHEA-COMP:11605"/>
        <dbReference type="ChEBI" id="CHEBI:15378"/>
        <dbReference type="ChEBI" id="CHEBI:30013"/>
        <dbReference type="ChEBI" id="CHEBI:30616"/>
        <dbReference type="ChEBI" id="CHEBI:61977"/>
        <dbReference type="ChEBI" id="CHEBI:456216"/>
        <dbReference type="EC" id="2.7.11.1"/>
    </reaction>
</comment>
<evidence type="ECO:0000256" key="14">
    <source>
        <dbReference type="ARBA" id="ARBA00023306"/>
    </source>
</evidence>
<dbReference type="Pfam" id="PF00069">
    <property type="entry name" value="Pkinase"/>
    <property type="match status" value="1"/>
</dbReference>
<keyword evidence="10" id="KW-0744">Spermatogenesis</keyword>
<evidence type="ECO:0000256" key="8">
    <source>
        <dbReference type="ARBA" id="ARBA00022840"/>
    </source>
</evidence>
<dbReference type="STRING" id="135651.G0MN76"/>
<keyword evidence="9" id="KW-0460">Magnesium</keyword>
<dbReference type="PANTHER" id="PTHR11042:SF183">
    <property type="entry name" value="MEMBRANE-ASSOCIATED TYROSINE- AND THREONINE-SPECIFIC CDC2-INHIBITORY KINASE"/>
    <property type="match status" value="1"/>
</dbReference>
<dbReference type="GO" id="GO:0007283">
    <property type="term" value="P:spermatogenesis"/>
    <property type="evidence" value="ECO:0007669"/>
    <property type="project" value="UniProtKB-KW"/>
</dbReference>
<evidence type="ECO:0000313" key="22">
    <source>
        <dbReference type="Proteomes" id="UP000008068"/>
    </source>
</evidence>
<organism evidence="22">
    <name type="scientific">Caenorhabditis brenneri</name>
    <name type="common">Nematode worm</name>
    <dbReference type="NCBI Taxonomy" id="135651"/>
    <lineage>
        <taxon>Eukaryota</taxon>
        <taxon>Metazoa</taxon>
        <taxon>Ecdysozoa</taxon>
        <taxon>Nematoda</taxon>
        <taxon>Chromadorea</taxon>
        <taxon>Rhabditida</taxon>
        <taxon>Rhabditina</taxon>
        <taxon>Rhabditomorpha</taxon>
        <taxon>Rhabditoidea</taxon>
        <taxon>Rhabditidae</taxon>
        <taxon>Peloderinae</taxon>
        <taxon>Caenorhabditis</taxon>
    </lineage>
</organism>
<comment type="subcellular location">
    <subcellularLocation>
        <location evidence="1">Golgi apparatus membrane</location>
        <topology evidence="1">Peripheral membrane protein</topology>
    </subcellularLocation>
</comment>
<evidence type="ECO:0000256" key="12">
    <source>
        <dbReference type="ARBA" id="ARBA00023034"/>
    </source>
</evidence>
<evidence type="ECO:0000256" key="19">
    <source>
        <dbReference type="SAM" id="MobiDB-lite"/>
    </source>
</evidence>
<dbReference type="Gene3D" id="1.10.510.10">
    <property type="entry name" value="Transferase(Phosphotransferase) domain 1"/>
    <property type="match status" value="1"/>
</dbReference>
<evidence type="ECO:0000256" key="5">
    <source>
        <dbReference type="ARBA" id="ARBA00022723"/>
    </source>
</evidence>
<evidence type="ECO:0000256" key="2">
    <source>
        <dbReference type="ARBA" id="ARBA00012513"/>
    </source>
</evidence>
<keyword evidence="11" id="KW-0896">Oogenesis</keyword>
<feature type="domain" description="Protein kinase" evidence="20">
    <location>
        <begin position="103"/>
        <end position="348"/>
    </location>
</feature>
<gene>
    <name evidence="21" type="ORF">CAEBREN_25707</name>
</gene>
<dbReference type="FunFam" id="1.10.510.10:FF:000315">
    <property type="entry name" value="membrane-associated tyrosine- and threonine-specific cdc2-inhibitory kinase"/>
    <property type="match status" value="1"/>
</dbReference>
<dbReference type="EMBL" id="GL379803">
    <property type="protein sequence ID" value="EGT38242.1"/>
    <property type="molecule type" value="Genomic_DNA"/>
</dbReference>
<dbReference type="EC" id="2.7.11.1" evidence="2"/>
<protein>
    <recommendedName>
        <fullName evidence="18">Membrane-associated tyrosine- and threonine-specific cdc2-inhibitory kinase wee-1.3</fullName>
        <ecNumber evidence="2">2.7.11.1</ecNumber>
    </recommendedName>
</protein>
<dbReference type="AlphaFoldDB" id="G0MN76"/>
<comment type="catalytic activity">
    <reaction evidence="17">
        <text>L-seryl-[protein] + ATP = O-phospho-L-seryl-[protein] + ADP + H(+)</text>
        <dbReference type="Rhea" id="RHEA:17989"/>
        <dbReference type="Rhea" id="RHEA-COMP:9863"/>
        <dbReference type="Rhea" id="RHEA-COMP:11604"/>
        <dbReference type="ChEBI" id="CHEBI:15378"/>
        <dbReference type="ChEBI" id="CHEBI:29999"/>
        <dbReference type="ChEBI" id="CHEBI:30616"/>
        <dbReference type="ChEBI" id="CHEBI:83421"/>
        <dbReference type="ChEBI" id="CHEBI:456216"/>
        <dbReference type="EC" id="2.7.11.1"/>
    </reaction>
</comment>
<keyword evidence="6" id="KW-0547">Nucleotide-binding</keyword>
<keyword evidence="8" id="KW-0067">ATP-binding</keyword>
<dbReference type="GO" id="GO:0000139">
    <property type="term" value="C:Golgi membrane"/>
    <property type="evidence" value="ECO:0007669"/>
    <property type="project" value="UniProtKB-SubCell"/>
</dbReference>
<dbReference type="InterPro" id="IPR011009">
    <property type="entry name" value="Kinase-like_dom_sf"/>
</dbReference>
<dbReference type="Proteomes" id="UP000008068">
    <property type="component" value="Unassembled WGS sequence"/>
</dbReference>
<dbReference type="InterPro" id="IPR050339">
    <property type="entry name" value="CC_SR_Kinase"/>
</dbReference>
<dbReference type="GO" id="GO:0110031">
    <property type="term" value="P:negative regulation of G2/MI transition of meiotic cell cycle"/>
    <property type="evidence" value="ECO:0007669"/>
    <property type="project" value="TreeGrafter"/>
</dbReference>
<evidence type="ECO:0000313" key="21">
    <source>
        <dbReference type="EMBL" id="EGT38242.1"/>
    </source>
</evidence>
<sequence>MISPMTVTASSSTANTTPRFPAEDPDTPLSTKTERRRREAERRRIGGDDTPQMPRIEKISVRRSLFATVERTPPQEVLRNGTQPLRSPLFIPHQKRTYLQQCFLLERVIAKGKFGEVFACRCRQTDQDFAVKVSLALIRGASKHREAQSHMSIPPHPHLLKIVSAWEQHERLFIQTERCWTSLQDYCSDPERVSDERIWGFTVDLLRAVRHLHGHGMIHDDIKPDNIFLTWDLRCKLGDFGLAVDLTNPVHVKNSDEGDSRYMAPELLAVKPSKASDMFSLGVSIFESRKDVELPETGGTWHRIRRGEIPKEFFKDVCVELIKVFMALMSHDPKDRPTAQELLESPVVKEKVRKRDEQIRKMSLVSFDEAHPVPLPMYSQVPPPVAPPAPSETHSERVYARSAIGDSIDQYLVEVEKQEKRKRAMEQTEEEPREQKEPLKVAGPNFDDSSDDEVEVKLIKKQPLSDSAQKKVVSKPSDEERCIRYKRISAQDESSPRIRGRQKMPRIIAAPNFNMLDEQSDTED</sequence>
<dbReference type="PROSITE" id="PS50011">
    <property type="entry name" value="PROTEIN_KINASE_DOM"/>
    <property type="match status" value="1"/>
</dbReference>
<feature type="compositionally biased region" description="Low complexity" evidence="19">
    <location>
        <begin position="1"/>
        <end position="17"/>
    </location>
</feature>
<dbReference type="InParanoid" id="G0MN76"/>
<dbReference type="eggNOG" id="KOG0601">
    <property type="taxonomic scope" value="Eukaryota"/>
</dbReference>
<keyword evidence="3" id="KW-0723">Serine/threonine-protein kinase</keyword>
<keyword evidence="4" id="KW-0808">Transferase</keyword>
<keyword evidence="11" id="KW-0221">Differentiation</keyword>
<evidence type="ECO:0000256" key="17">
    <source>
        <dbReference type="ARBA" id="ARBA00048679"/>
    </source>
</evidence>
<keyword evidence="22" id="KW-1185">Reference proteome</keyword>
<evidence type="ECO:0000256" key="10">
    <source>
        <dbReference type="ARBA" id="ARBA00022871"/>
    </source>
</evidence>
<dbReference type="OMA" id="NYLQMEY"/>
<keyword evidence="14" id="KW-0131">Cell cycle</keyword>
<dbReference type="InterPro" id="IPR000719">
    <property type="entry name" value="Prot_kinase_dom"/>
</dbReference>
<evidence type="ECO:0000256" key="11">
    <source>
        <dbReference type="ARBA" id="ARBA00022943"/>
    </source>
</evidence>
<keyword evidence="7" id="KW-0418">Kinase</keyword>
<evidence type="ECO:0000256" key="6">
    <source>
        <dbReference type="ARBA" id="ARBA00022741"/>
    </source>
</evidence>
<evidence type="ECO:0000256" key="4">
    <source>
        <dbReference type="ARBA" id="ARBA00022679"/>
    </source>
</evidence>
<comment type="similarity">
    <text evidence="15">Belongs to the protein kinase superfamily. Ser/Thr protein kinase family. GCN2 subfamily.</text>
</comment>
<dbReference type="HOGENOM" id="CLU_519945_0_0_1"/>
<feature type="region of interest" description="Disordered" evidence="19">
    <location>
        <begin position="1"/>
        <end position="52"/>
    </location>
</feature>
<dbReference type="SUPFAM" id="SSF56112">
    <property type="entry name" value="Protein kinase-like (PK-like)"/>
    <property type="match status" value="1"/>
</dbReference>
<keyword evidence="12" id="KW-0333">Golgi apparatus</keyword>
<dbReference type="PANTHER" id="PTHR11042">
    <property type="entry name" value="EUKARYOTIC TRANSLATION INITIATION FACTOR 2-ALPHA KINASE EIF2-ALPHA KINASE -RELATED"/>
    <property type="match status" value="1"/>
</dbReference>
<evidence type="ECO:0000259" key="20">
    <source>
        <dbReference type="PROSITE" id="PS50011"/>
    </source>
</evidence>
<dbReference type="GO" id="GO:0004674">
    <property type="term" value="F:protein serine/threonine kinase activity"/>
    <property type="evidence" value="ECO:0007669"/>
    <property type="project" value="UniProtKB-KW"/>
</dbReference>
<dbReference type="GO" id="GO:0046872">
    <property type="term" value="F:metal ion binding"/>
    <property type="evidence" value="ECO:0007669"/>
    <property type="project" value="UniProtKB-KW"/>
</dbReference>
<evidence type="ECO:0000256" key="13">
    <source>
        <dbReference type="ARBA" id="ARBA00023136"/>
    </source>
</evidence>
<dbReference type="SMART" id="SM00220">
    <property type="entry name" value="S_TKc"/>
    <property type="match status" value="1"/>
</dbReference>
<dbReference type="PROSITE" id="PS00108">
    <property type="entry name" value="PROTEIN_KINASE_ST"/>
    <property type="match status" value="1"/>
</dbReference>
<feature type="compositionally biased region" description="Basic and acidic residues" evidence="19">
    <location>
        <begin position="32"/>
        <end position="47"/>
    </location>
</feature>
<feature type="region of interest" description="Disordered" evidence="19">
    <location>
        <begin position="419"/>
        <end position="503"/>
    </location>
</feature>
<keyword evidence="5" id="KW-0479">Metal-binding</keyword>
<dbReference type="GO" id="GO:0048477">
    <property type="term" value="P:oogenesis"/>
    <property type="evidence" value="ECO:0007669"/>
    <property type="project" value="UniProtKB-KW"/>
</dbReference>
<evidence type="ECO:0000256" key="7">
    <source>
        <dbReference type="ARBA" id="ARBA00022777"/>
    </source>
</evidence>
<evidence type="ECO:0000256" key="16">
    <source>
        <dbReference type="ARBA" id="ARBA00047899"/>
    </source>
</evidence>
<dbReference type="OrthoDB" id="5337378at2759"/>
<dbReference type="GO" id="GO:0005634">
    <property type="term" value="C:nucleus"/>
    <property type="evidence" value="ECO:0007669"/>
    <property type="project" value="TreeGrafter"/>
</dbReference>
<accession>G0MN76</accession>
<dbReference type="Gene3D" id="3.30.200.20">
    <property type="entry name" value="Phosphorylase Kinase, domain 1"/>
    <property type="match status" value="1"/>
</dbReference>
<dbReference type="InterPro" id="IPR008271">
    <property type="entry name" value="Ser/Thr_kinase_AS"/>
</dbReference>